<accession>A0A380JG48</accession>
<dbReference type="RefSeq" id="WP_206512258.1">
    <property type="nucleotide sequence ID" value="NZ_UHFA01000002.1"/>
</dbReference>
<evidence type="ECO:0000259" key="2">
    <source>
        <dbReference type="Pfam" id="PF05649"/>
    </source>
</evidence>
<evidence type="ECO:0000313" key="4">
    <source>
        <dbReference type="Proteomes" id="UP000254082"/>
    </source>
</evidence>
<name>A0A380JG48_STRDO</name>
<organism evidence="3 4">
    <name type="scientific">Streptococcus downei MFe28</name>
    <dbReference type="NCBI Taxonomy" id="764290"/>
    <lineage>
        <taxon>Bacteria</taxon>
        <taxon>Bacillati</taxon>
        <taxon>Bacillota</taxon>
        <taxon>Bacilli</taxon>
        <taxon>Lactobacillales</taxon>
        <taxon>Streptococcaceae</taxon>
        <taxon>Streptococcus</taxon>
    </lineage>
</organism>
<keyword evidence="1" id="KW-0812">Transmembrane</keyword>
<keyword evidence="1" id="KW-0472">Membrane</keyword>
<keyword evidence="1" id="KW-1133">Transmembrane helix</keyword>
<feature type="domain" description="Peptidase M13 N-terminal" evidence="2">
    <location>
        <begin position="43"/>
        <end position="115"/>
    </location>
</feature>
<dbReference type="SUPFAM" id="SSF55486">
    <property type="entry name" value="Metalloproteases ('zincins'), catalytic domain"/>
    <property type="match status" value="1"/>
</dbReference>
<dbReference type="EMBL" id="UHFA01000002">
    <property type="protein sequence ID" value="SUN37369.1"/>
    <property type="molecule type" value="Genomic_DNA"/>
</dbReference>
<dbReference type="Pfam" id="PF05649">
    <property type="entry name" value="Peptidase_M13_N"/>
    <property type="match status" value="1"/>
</dbReference>
<dbReference type="Proteomes" id="UP000254082">
    <property type="component" value="Unassembled WGS sequence"/>
</dbReference>
<reference evidence="3 4" key="1">
    <citation type="submission" date="2018-06" db="EMBL/GenBank/DDBJ databases">
        <authorList>
            <consortium name="Pathogen Informatics"/>
            <person name="Doyle S."/>
        </authorList>
    </citation>
    <scope>NUCLEOTIDE SEQUENCE [LARGE SCALE GENOMIC DNA]</scope>
    <source>
        <strain evidence="4">NCTC 11391</strain>
    </source>
</reference>
<protein>
    <submittedName>
        <fullName evidence="3">Neutral endopeptidase</fullName>
    </submittedName>
</protein>
<dbReference type="AlphaFoldDB" id="A0A380JG48"/>
<feature type="transmembrane region" description="Helical" evidence="1">
    <location>
        <begin position="6"/>
        <end position="25"/>
    </location>
</feature>
<evidence type="ECO:0000313" key="3">
    <source>
        <dbReference type="EMBL" id="SUN37369.1"/>
    </source>
</evidence>
<gene>
    <name evidence="3" type="ORF">NCTC11391_02096</name>
</gene>
<evidence type="ECO:0000256" key="1">
    <source>
        <dbReference type="SAM" id="Phobius"/>
    </source>
</evidence>
<dbReference type="InterPro" id="IPR008753">
    <property type="entry name" value="Peptidase_M13_N"/>
</dbReference>
<keyword evidence="4" id="KW-1185">Reference proteome</keyword>
<proteinExistence type="predicted"/>
<sequence>MKKRSLGKLALVFSLVLCIILICIIRHTGILRFSETEKVTEKTNLYKTVNKEWLAKTTLKPGQSNTGAFAELEEKVDNRLKADMKKMASGELVTTNAEQEKMVAYYKQALNRHLILINEIKMG</sequence>
<dbReference type="GO" id="GO:0006508">
    <property type="term" value="P:proteolysis"/>
    <property type="evidence" value="ECO:0007669"/>
    <property type="project" value="InterPro"/>
</dbReference>